<gene>
    <name evidence="1" type="ORF">SAMN05421781_0548</name>
</gene>
<dbReference type="OrthoDB" id="2964880at2"/>
<accession>A0A1H2R1M2</accession>
<evidence type="ECO:0000313" key="1">
    <source>
        <dbReference type="EMBL" id="SDW13088.1"/>
    </source>
</evidence>
<dbReference type="EMBL" id="FNNC01000001">
    <property type="protein sequence ID" value="SDW13088.1"/>
    <property type="molecule type" value="Genomic_DNA"/>
</dbReference>
<evidence type="ECO:0000313" key="2">
    <source>
        <dbReference type="Proteomes" id="UP000199488"/>
    </source>
</evidence>
<dbReference type="Proteomes" id="UP000199488">
    <property type="component" value="Unassembled WGS sequence"/>
</dbReference>
<reference evidence="1 2" key="1">
    <citation type="submission" date="2016-10" db="EMBL/GenBank/DDBJ databases">
        <authorList>
            <person name="de Groot N.N."/>
        </authorList>
    </citation>
    <scope>NUCLEOTIDE SEQUENCE [LARGE SCALE GENOMIC DNA]</scope>
    <source>
        <strain evidence="1 2">DSM 23126</strain>
    </source>
</reference>
<dbReference type="STRING" id="1122204.SAMN05421781_0548"/>
<organism evidence="1 2">
    <name type="scientific">Marinococcus luteus</name>
    <dbReference type="NCBI Taxonomy" id="1122204"/>
    <lineage>
        <taxon>Bacteria</taxon>
        <taxon>Bacillati</taxon>
        <taxon>Bacillota</taxon>
        <taxon>Bacilli</taxon>
        <taxon>Bacillales</taxon>
        <taxon>Bacillaceae</taxon>
        <taxon>Marinococcus</taxon>
    </lineage>
</organism>
<proteinExistence type="predicted"/>
<sequence>MDDWIHQLSSTARQNKKQTTTVEEEKQMESIRACSEELTGMFDELMGTINGRSDLKVEKVKSNKHVKYFYGVSELIIETGEVFTRKGFLEMSFKIRINDSAYNVSDVRPRSAYLKDLNTCRWETETGAVFNEEQASVLFKQALLPYIEE</sequence>
<keyword evidence="2" id="KW-1185">Reference proteome</keyword>
<dbReference type="AlphaFoldDB" id="A0A1H2R1M2"/>
<dbReference type="RefSeq" id="WP_091610821.1">
    <property type="nucleotide sequence ID" value="NZ_FNNC01000001.1"/>
</dbReference>
<name>A0A1H2R1M2_9BACI</name>
<protein>
    <submittedName>
        <fullName evidence="1">Uncharacterized protein</fullName>
    </submittedName>
</protein>